<evidence type="ECO:0000256" key="7">
    <source>
        <dbReference type="ARBA" id="ARBA00022618"/>
    </source>
</evidence>
<protein>
    <recommendedName>
        <fullName evidence="17">DASH complex subunit DUO1</fullName>
    </recommendedName>
    <alternativeName>
        <fullName evidence="18">Outer kinetochore protein DUO1</fullName>
    </alternativeName>
</protein>
<dbReference type="GO" id="GO:0072686">
    <property type="term" value="C:mitotic spindle"/>
    <property type="evidence" value="ECO:0007669"/>
    <property type="project" value="InterPro"/>
</dbReference>
<keyword evidence="5" id="KW-0158">Chromosome</keyword>
<dbReference type="PANTHER" id="PTHR28216">
    <property type="entry name" value="DASH COMPLEX SUBUNIT DUO1"/>
    <property type="match status" value="1"/>
</dbReference>
<evidence type="ECO:0000256" key="6">
    <source>
        <dbReference type="ARBA" id="ARBA00022490"/>
    </source>
</evidence>
<proteinExistence type="inferred from homology"/>
<evidence type="ECO:0000256" key="19">
    <source>
        <dbReference type="SAM" id="MobiDB-lite"/>
    </source>
</evidence>
<dbReference type="EMBL" id="LCZI01001061">
    <property type="protein sequence ID" value="KKZ62605.1"/>
    <property type="molecule type" value="Genomic_DNA"/>
</dbReference>
<gene>
    <name evidence="20" type="ORF">EMCG_03015</name>
</gene>
<feature type="compositionally biased region" description="Low complexity" evidence="19">
    <location>
        <begin position="208"/>
        <end position="232"/>
    </location>
</feature>
<evidence type="ECO:0000256" key="10">
    <source>
        <dbReference type="ARBA" id="ARBA00022829"/>
    </source>
</evidence>
<evidence type="ECO:0000256" key="18">
    <source>
        <dbReference type="ARBA" id="ARBA00044358"/>
    </source>
</evidence>
<comment type="subcellular location">
    <subcellularLocation>
        <location evidence="3">Chromosome</location>
        <location evidence="3">Centromere</location>
        <location evidence="3">Kinetochore</location>
    </subcellularLocation>
    <subcellularLocation>
        <location evidence="2">Cytoplasm</location>
        <location evidence="2">Cytoskeleton</location>
        <location evidence="2">Spindle</location>
    </subcellularLocation>
    <subcellularLocation>
        <location evidence="1">Nucleus</location>
    </subcellularLocation>
</comment>
<evidence type="ECO:0000256" key="17">
    <source>
        <dbReference type="ARBA" id="ARBA00044152"/>
    </source>
</evidence>
<feature type="region of interest" description="Disordered" evidence="19">
    <location>
        <begin position="1"/>
        <end position="61"/>
    </location>
</feature>
<accession>A0A0G2HXT1</accession>
<dbReference type="AlphaFoldDB" id="A0A0G2HXT1"/>
<evidence type="ECO:0000256" key="11">
    <source>
        <dbReference type="ARBA" id="ARBA00022838"/>
    </source>
</evidence>
<dbReference type="GO" id="GO:0042729">
    <property type="term" value="C:DASH complex"/>
    <property type="evidence" value="ECO:0007669"/>
    <property type="project" value="InterPro"/>
</dbReference>
<comment type="similarity">
    <text evidence="4">Belongs to the DASH complex DUO1 family.</text>
</comment>
<dbReference type="InterPro" id="IPR013960">
    <property type="entry name" value="DASH_Duo1"/>
</dbReference>
<dbReference type="VEuPathDB" id="FungiDB:EMCG_03015"/>
<name>A0A0G2HXT1_9EURO</name>
<dbReference type="GO" id="GO:0051301">
    <property type="term" value="P:cell division"/>
    <property type="evidence" value="ECO:0007669"/>
    <property type="project" value="UniProtKB-KW"/>
</dbReference>
<evidence type="ECO:0000256" key="16">
    <source>
        <dbReference type="ARBA" id="ARBA00023328"/>
    </source>
</evidence>
<evidence type="ECO:0000256" key="15">
    <source>
        <dbReference type="ARBA" id="ARBA00023306"/>
    </source>
</evidence>
<dbReference type="PANTHER" id="PTHR28216:SF1">
    <property type="entry name" value="DASH COMPLEX SUBUNIT DUO1"/>
    <property type="match status" value="1"/>
</dbReference>
<dbReference type="GO" id="GO:0000278">
    <property type="term" value="P:mitotic cell cycle"/>
    <property type="evidence" value="ECO:0007669"/>
    <property type="project" value="InterPro"/>
</dbReference>
<evidence type="ECO:0000256" key="8">
    <source>
        <dbReference type="ARBA" id="ARBA00022701"/>
    </source>
</evidence>
<feature type="compositionally biased region" description="Basic and acidic residues" evidence="19">
    <location>
        <begin position="156"/>
        <end position="176"/>
    </location>
</feature>
<evidence type="ECO:0000313" key="20">
    <source>
        <dbReference type="EMBL" id="KKZ62605.1"/>
    </source>
</evidence>
<feature type="compositionally biased region" description="Low complexity" evidence="19">
    <location>
        <begin position="178"/>
        <end position="188"/>
    </location>
</feature>
<keyword evidence="13" id="KW-0206">Cytoskeleton</keyword>
<evidence type="ECO:0000256" key="3">
    <source>
        <dbReference type="ARBA" id="ARBA00004629"/>
    </source>
</evidence>
<evidence type="ECO:0000256" key="14">
    <source>
        <dbReference type="ARBA" id="ARBA00023242"/>
    </source>
</evidence>
<reference evidence="21" key="1">
    <citation type="journal article" date="2015" name="PLoS Genet.">
        <title>The dynamic genome and transcriptome of the human fungal pathogen Blastomyces and close relative Emmonsia.</title>
        <authorList>
            <person name="Munoz J.F."/>
            <person name="Gauthier G.M."/>
            <person name="Desjardins C.A."/>
            <person name="Gallo J.E."/>
            <person name="Holder J."/>
            <person name="Sullivan T.D."/>
            <person name="Marty A.J."/>
            <person name="Carmen J.C."/>
            <person name="Chen Z."/>
            <person name="Ding L."/>
            <person name="Gujja S."/>
            <person name="Magrini V."/>
            <person name="Misas E."/>
            <person name="Mitreva M."/>
            <person name="Priest M."/>
            <person name="Saif S."/>
            <person name="Whiston E.A."/>
            <person name="Young S."/>
            <person name="Zeng Q."/>
            <person name="Goldman W.E."/>
            <person name="Mardis E.R."/>
            <person name="Taylor J.W."/>
            <person name="McEwen J.G."/>
            <person name="Clay O.K."/>
            <person name="Klein B.S."/>
            <person name="Cuomo C.A."/>
        </authorList>
    </citation>
    <scope>NUCLEOTIDE SEQUENCE [LARGE SCALE GENOMIC DNA]</scope>
    <source>
        <strain evidence="21">UAMH 3008</strain>
    </source>
</reference>
<evidence type="ECO:0000256" key="5">
    <source>
        <dbReference type="ARBA" id="ARBA00022454"/>
    </source>
</evidence>
<dbReference type="GO" id="GO:0005874">
    <property type="term" value="C:microtubule"/>
    <property type="evidence" value="ECO:0007669"/>
    <property type="project" value="UniProtKB-KW"/>
</dbReference>
<keyword evidence="12" id="KW-0175">Coiled coil</keyword>
<comment type="caution">
    <text evidence="20">The sequence shown here is derived from an EMBL/GenBank/DDBJ whole genome shotgun (WGS) entry which is preliminary data.</text>
</comment>
<keyword evidence="7" id="KW-0132">Cell division</keyword>
<keyword evidence="9" id="KW-0498">Mitosis</keyword>
<sequence length="256" mass="28214">MSISSARAEMERLQLFDEDTEALLESPSKKTGFPSAAENSRATPEANYGRNNETKYDREEAREASLRSELESVRNINRVVEGIIDSLDRAKGNMENVSRTVTSASTLLNTWTRILAQTEQNQRLILNPSWQGASQDIADIENESILRQQEAERREMELQQRREALARKAEEEERKRAATAASRGSRGPARGRSRVLGHTPSAASSYNGTRSTTTTRGATSTTRGTTTRGTTSLRRPAATTTGSSVTRGRGRVRGPS</sequence>
<evidence type="ECO:0000256" key="9">
    <source>
        <dbReference type="ARBA" id="ARBA00022776"/>
    </source>
</evidence>
<keyword evidence="6" id="KW-0963">Cytoplasm</keyword>
<feature type="region of interest" description="Disordered" evidence="19">
    <location>
        <begin position="156"/>
        <end position="256"/>
    </location>
</feature>
<keyword evidence="10" id="KW-0159">Chromosome partition</keyword>
<evidence type="ECO:0000256" key="13">
    <source>
        <dbReference type="ARBA" id="ARBA00023212"/>
    </source>
</evidence>
<dbReference type="GO" id="GO:0007059">
    <property type="term" value="P:chromosome segregation"/>
    <property type="evidence" value="ECO:0007669"/>
    <property type="project" value="UniProtKB-KW"/>
</dbReference>
<evidence type="ECO:0000256" key="4">
    <source>
        <dbReference type="ARBA" id="ARBA00005366"/>
    </source>
</evidence>
<evidence type="ECO:0000256" key="1">
    <source>
        <dbReference type="ARBA" id="ARBA00004123"/>
    </source>
</evidence>
<dbReference type="Pfam" id="PF08651">
    <property type="entry name" value="DASH_Duo1"/>
    <property type="match status" value="1"/>
</dbReference>
<keyword evidence="8" id="KW-0493">Microtubule</keyword>
<organism evidence="20 21">
    <name type="scientific">[Emmonsia] crescens</name>
    <dbReference type="NCBI Taxonomy" id="73230"/>
    <lineage>
        <taxon>Eukaryota</taxon>
        <taxon>Fungi</taxon>
        <taxon>Dikarya</taxon>
        <taxon>Ascomycota</taxon>
        <taxon>Pezizomycotina</taxon>
        <taxon>Eurotiomycetes</taxon>
        <taxon>Eurotiomycetidae</taxon>
        <taxon>Onygenales</taxon>
        <taxon>Ajellomycetaceae</taxon>
        <taxon>Emergomyces</taxon>
    </lineage>
</organism>
<keyword evidence="11" id="KW-0995">Kinetochore</keyword>
<dbReference type="Proteomes" id="UP000034164">
    <property type="component" value="Unassembled WGS sequence"/>
</dbReference>
<keyword evidence="14" id="KW-0539">Nucleus</keyword>
<feature type="compositionally biased region" description="Basic and acidic residues" evidence="19">
    <location>
        <begin position="52"/>
        <end position="61"/>
    </location>
</feature>
<evidence type="ECO:0000256" key="2">
    <source>
        <dbReference type="ARBA" id="ARBA00004186"/>
    </source>
</evidence>
<keyword evidence="16" id="KW-0137">Centromere</keyword>
<keyword evidence="15" id="KW-0131">Cell cycle</keyword>
<evidence type="ECO:0000313" key="21">
    <source>
        <dbReference type="Proteomes" id="UP000034164"/>
    </source>
</evidence>
<dbReference type="OrthoDB" id="5546837at2759"/>
<evidence type="ECO:0000256" key="12">
    <source>
        <dbReference type="ARBA" id="ARBA00023054"/>
    </source>
</evidence>